<organism evidence="1 2">
    <name type="scientific">Polysphondylium violaceum</name>
    <dbReference type="NCBI Taxonomy" id="133409"/>
    <lineage>
        <taxon>Eukaryota</taxon>
        <taxon>Amoebozoa</taxon>
        <taxon>Evosea</taxon>
        <taxon>Eumycetozoa</taxon>
        <taxon>Dictyostelia</taxon>
        <taxon>Dictyosteliales</taxon>
        <taxon>Dictyosteliaceae</taxon>
        <taxon>Polysphondylium</taxon>
    </lineage>
</organism>
<comment type="caution">
    <text evidence="1">The sequence shown here is derived from an EMBL/GenBank/DDBJ whole genome shotgun (WGS) entry which is preliminary data.</text>
</comment>
<evidence type="ECO:0000313" key="2">
    <source>
        <dbReference type="Proteomes" id="UP000695562"/>
    </source>
</evidence>
<name>A0A8J4V6E8_9MYCE</name>
<gene>
    <name evidence="1" type="ORF">CYY_002949</name>
</gene>
<accession>A0A8J4V6E8</accession>
<dbReference type="EMBL" id="AJWJ01000087">
    <property type="protein sequence ID" value="KAF2075767.1"/>
    <property type="molecule type" value="Genomic_DNA"/>
</dbReference>
<reference evidence="1" key="1">
    <citation type="submission" date="2020-01" db="EMBL/GenBank/DDBJ databases">
        <title>Development of genomics and gene disruption for Polysphondylium violaceum indicates a role for the polyketide synthase stlB in stalk morphogenesis.</title>
        <authorList>
            <person name="Narita B."/>
            <person name="Kawabe Y."/>
            <person name="Kin K."/>
            <person name="Saito T."/>
            <person name="Gibbs R."/>
            <person name="Kuspa A."/>
            <person name="Muzny D."/>
            <person name="Queller D."/>
            <person name="Richards S."/>
            <person name="Strassman J."/>
            <person name="Sucgang R."/>
            <person name="Worley K."/>
            <person name="Schaap P."/>
        </authorList>
    </citation>
    <scope>NUCLEOTIDE SEQUENCE</scope>
    <source>
        <strain evidence="1">QSvi11</strain>
    </source>
</reference>
<sequence>MLLLSGVAIGIFFIVIATKPISVIIVNNNQDQSFTWGDTVDLQAVLTNGHKPIVSYKWELVPIANSTILLESIFIKNEGSNLKLTIDNDKYFEIGAFKVHASYSGSLFTKTSEISLPLFKISNQTQFIDSTIVQSWNSTTGVLILKGSSNVSVGDILVQENSFMVTITNIISVQDQLYTYQVKNSSFSDAFSFLNLGGELELDDGTNSTSVELAKNQIQQQQQDHKQQRSLLEVQDNSSNDNMNFDLKFSPLKNGGLTFLLNNNPNSSFYLSTESTMTVSCTNPVMTSVVSSNNFGSQSFKVSCEYDINFTGRIDIPNNYEMEYTYWLYGGDNDKSSAILNADHINKTTPDSLVSETNSLGGLLSKGKIFKLAWKGLKGGAKKLLKQFLEIKVPLRFKLKTQTDGALLNFSLKIRNSISFEYEYTPSGGIQVVPTSPINWEALNLDPVFAADSSTKSCSSEIDISVGVGLYHSFALGLAEAGGEFLIHAPLWNSYTNQYNGTSHGLVIPGVCTAGYRPETTIVGFTVALEVGLQIWKFGLSKSIPLLDFGNKLLSWTCAKAPCTLQYTRYSCSTGGIFSKPECYEDRNGKYMGLSECKTNCGGCNACPNPNCCNCPGAIVYPCPGSCSFACPGDFGACCLS</sequence>
<evidence type="ECO:0000313" key="1">
    <source>
        <dbReference type="EMBL" id="KAF2075767.1"/>
    </source>
</evidence>
<dbReference type="AlphaFoldDB" id="A0A8J4V6E8"/>
<protein>
    <submittedName>
        <fullName evidence="1">Uncharacterized protein</fullName>
    </submittedName>
</protein>
<keyword evidence="2" id="KW-1185">Reference proteome</keyword>
<dbReference type="Proteomes" id="UP000695562">
    <property type="component" value="Unassembled WGS sequence"/>
</dbReference>
<proteinExistence type="predicted"/>